<evidence type="ECO:0000256" key="4">
    <source>
        <dbReference type="ARBA" id="ARBA00022927"/>
    </source>
</evidence>
<organism evidence="8 9">
    <name type="scientific">Acanthamoeba castellanii (strain ATCC 30010 / Neff)</name>
    <dbReference type="NCBI Taxonomy" id="1257118"/>
    <lineage>
        <taxon>Eukaryota</taxon>
        <taxon>Amoebozoa</taxon>
        <taxon>Discosea</taxon>
        <taxon>Longamoebia</taxon>
        <taxon>Centramoebida</taxon>
        <taxon>Acanthamoebidae</taxon>
        <taxon>Acanthamoeba</taxon>
    </lineage>
</organism>
<dbReference type="AlphaFoldDB" id="L8GRS1"/>
<dbReference type="KEGG" id="acan:ACA1_377850"/>
<proteinExistence type="inferred from homology"/>
<dbReference type="InterPro" id="IPR000804">
    <property type="entry name" value="Clathrin_sm-chain_CS"/>
</dbReference>
<dbReference type="SUPFAM" id="SSF64356">
    <property type="entry name" value="SNARE-like"/>
    <property type="match status" value="1"/>
</dbReference>
<accession>L8GRS1</accession>
<keyword evidence="9" id="KW-1185">Reference proteome</keyword>
<dbReference type="EMBL" id="KB008025">
    <property type="protein sequence ID" value="ELR15670.1"/>
    <property type="molecule type" value="Genomic_DNA"/>
</dbReference>
<dbReference type="GO" id="GO:0030117">
    <property type="term" value="C:membrane coat"/>
    <property type="evidence" value="ECO:0007669"/>
    <property type="project" value="InterPro"/>
</dbReference>
<evidence type="ECO:0000256" key="6">
    <source>
        <dbReference type="PIRNR" id="PIRNR015588"/>
    </source>
</evidence>
<evidence type="ECO:0000313" key="8">
    <source>
        <dbReference type="EMBL" id="ELR15670.1"/>
    </source>
</evidence>
<evidence type="ECO:0000256" key="3">
    <source>
        <dbReference type="ARBA" id="ARBA00022448"/>
    </source>
</evidence>
<dbReference type="Gene3D" id="3.30.450.60">
    <property type="match status" value="1"/>
</dbReference>
<dbReference type="OrthoDB" id="371463at2759"/>
<dbReference type="PIRSF" id="PIRSF015588">
    <property type="entry name" value="AP_complex_sigma"/>
    <property type="match status" value="1"/>
</dbReference>
<evidence type="ECO:0000313" key="9">
    <source>
        <dbReference type="Proteomes" id="UP000011083"/>
    </source>
</evidence>
<dbReference type="GeneID" id="14916326"/>
<dbReference type="InterPro" id="IPR022775">
    <property type="entry name" value="AP_mu_sigma_su"/>
</dbReference>
<dbReference type="STRING" id="1257118.L8GRS1"/>
<gene>
    <name evidence="8" type="ORF">ACA1_377850</name>
</gene>
<name>L8GRS1_ACACF</name>
<comment type="subcellular location">
    <subcellularLocation>
        <location evidence="1">Endomembrane system</location>
    </subcellularLocation>
</comment>
<dbReference type="VEuPathDB" id="AmoebaDB:ACA1_377850"/>
<dbReference type="PANTHER" id="PTHR11753">
    <property type="entry name" value="ADAPTOR COMPLEXES SMALL SUBUNIT FAMILY"/>
    <property type="match status" value="1"/>
</dbReference>
<dbReference type="GO" id="GO:0012505">
    <property type="term" value="C:endomembrane system"/>
    <property type="evidence" value="ECO:0007669"/>
    <property type="project" value="UniProtKB-SubCell"/>
</dbReference>
<dbReference type="Pfam" id="PF01217">
    <property type="entry name" value="Clat_adaptor_s"/>
    <property type="match status" value="1"/>
</dbReference>
<dbReference type="GO" id="GO:0006886">
    <property type="term" value="P:intracellular protein transport"/>
    <property type="evidence" value="ECO:0007669"/>
    <property type="project" value="UniProtKB-UniRule"/>
</dbReference>
<keyword evidence="3 6" id="KW-0813">Transport</keyword>
<dbReference type="Proteomes" id="UP000011083">
    <property type="component" value="Unassembled WGS sequence"/>
</dbReference>
<evidence type="ECO:0000256" key="2">
    <source>
        <dbReference type="ARBA" id="ARBA00006972"/>
    </source>
</evidence>
<dbReference type="RefSeq" id="XP_004337683.1">
    <property type="nucleotide sequence ID" value="XM_004337635.1"/>
</dbReference>
<keyword evidence="4 6" id="KW-0653">Protein transport</keyword>
<protein>
    <recommendedName>
        <fullName evidence="6">AP complex subunit sigma</fullName>
    </recommendedName>
</protein>
<dbReference type="OMA" id="FITWREY"/>
<feature type="domain" description="AP complex mu/sigma subunit" evidence="7">
    <location>
        <begin position="4"/>
        <end position="103"/>
    </location>
</feature>
<dbReference type="InterPro" id="IPR011012">
    <property type="entry name" value="Longin-like_dom_sf"/>
</dbReference>
<comment type="similarity">
    <text evidence="2 6">Belongs to the adaptor complexes small subunit family.</text>
</comment>
<reference evidence="8 9" key="1">
    <citation type="journal article" date="2013" name="Genome Biol.">
        <title>Genome of Acanthamoeba castellanii highlights extensive lateral gene transfer and early evolution of tyrosine kinase signaling.</title>
        <authorList>
            <person name="Clarke M."/>
            <person name="Lohan A.J."/>
            <person name="Liu B."/>
            <person name="Lagkouvardos I."/>
            <person name="Roy S."/>
            <person name="Zafar N."/>
            <person name="Bertelli C."/>
            <person name="Schilde C."/>
            <person name="Kianianmomeni A."/>
            <person name="Burglin T.R."/>
            <person name="Frech C."/>
            <person name="Turcotte B."/>
            <person name="Kopec K.O."/>
            <person name="Synnott J.M."/>
            <person name="Choo C."/>
            <person name="Paponov I."/>
            <person name="Finkler A."/>
            <person name="Soon Heng Tan C."/>
            <person name="Hutchins A.P."/>
            <person name="Weinmeier T."/>
            <person name="Rattei T."/>
            <person name="Chu J.S."/>
            <person name="Gimenez G."/>
            <person name="Irimia M."/>
            <person name="Rigden D.J."/>
            <person name="Fitzpatrick D.A."/>
            <person name="Lorenzo-Morales J."/>
            <person name="Bateman A."/>
            <person name="Chiu C.H."/>
            <person name="Tang P."/>
            <person name="Hegemann P."/>
            <person name="Fromm H."/>
            <person name="Raoult D."/>
            <person name="Greub G."/>
            <person name="Miranda-Saavedra D."/>
            <person name="Chen N."/>
            <person name="Nash P."/>
            <person name="Ginger M.L."/>
            <person name="Horn M."/>
            <person name="Schaap P."/>
            <person name="Caler L."/>
            <person name="Loftus B."/>
        </authorList>
    </citation>
    <scope>NUCLEOTIDE SEQUENCE [LARGE SCALE GENOMIC DNA]</scope>
    <source>
        <strain evidence="8 9">Neff</strain>
    </source>
</reference>
<dbReference type="PROSITE" id="PS00989">
    <property type="entry name" value="CLAT_ADAPTOR_S"/>
    <property type="match status" value="1"/>
</dbReference>
<evidence type="ECO:0000256" key="5">
    <source>
        <dbReference type="ARBA" id="ARBA00023136"/>
    </source>
</evidence>
<dbReference type="GO" id="GO:0016192">
    <property type="term" value="P:vesicle-mediated transport"/>
    <property type="evidence" value="ECO:0007669"/>
    <property type="project" value="InterPro"/>
</dbReference>
<evidence type="ECO:0000259" key="7">
    <source>
        <dbReference type="Pfam" id="PF01217"/>
    </source>
</evidence>
<dbReference type="InterPro" id="IPR016635">
    <property type="entry name" value="AP_complex_ssu"/>
</dbReference>
<evidence type="ECO:0000256" key="1">
    <source>
        <dbReference type="ARBA" id="ARBA00004308"/>
    </source>
</evidence>
<sequence>MSTTLLKRQQQMCNFITWREYTVVYRRYASLYFIFCTDNIDNELITLEIMHLLVRALDRYFDSVCELDLIYEFERCYGIVDEMFMGGELQETVLTEITTQAAECEMDELTRALNEANLL</sequence>
<keyword evidence="5 6" id="KW-0472">Membrane</keyword>